<evidence type="ECO:0000256" key="3">
    <source>
        <dbReference type="ARBA" id="ARBA00011245"/>
    </source>
</evidence>
<dbReference type="Ensembl" id="ENSSVLT00005032668.1">
    <property type="protein sequence ID" value="ENSSVLP00005029410.1"/>
    <property type="gene ID" value="ENSSVLG00005023243.1"/>
</dbReference>
<reference evidence="13" key="2">
    <citation type="submission" date="2025-09" db="UniProtKB">
        <authorList>
            <consortium name="Ensembl"/>
        </authorList>
    </citation>
    <scope>IDENTIFICATION</scope>
</reference>
<dbReference type="PRINTS" id="PR00266">
    <property type="entry name" value="INTERFERONAB"/>
</dbReference>
<dbReference type="GO" id="GO:0005125">
    <property type="term" value="F:cytokine activity"/>
    <property type="evidence" value="ECO:0007669"/>
    <property type="project" value="UniProtKB-KW"/>
</dbReference>
<keyword evidence="5" id="KW-0964">Secreted</keyword>
<dbReference type="Pfam" id="PF00143">
    <property type="entry name" value="Interferon"/>
    <property type="match status" value="1"/>
</dbReference>
<evidence type="ECO:0000256" key="5">
    <source>
        <dbReference type="ARBA" id="ARBA00022525"/>
    </source>
</evidence>
<evidence type="ECO:0000256" key="7">
    <source>
        <dbReference type="ARBA" id="ARBA00023118"/>
    </source>
</evidence>
<dbReference type="InterPro" id="IPR000471">
    <property type="entry name" value="Interferon_alpha/beta/delta"/>
</dbReference>
<evidence type="ECO:0000256" key="10">
    <source>
        <dbReference type="ARBA" id="ARBA00073109"/>
    </source>
</evidence>
<feature type="chain" id="PRO_5034608637" description="Interferon beta" evidence="12">
    <location>
        <begin position="22"/>
        <end position="187"/>
    </location>
</feature>
<dbReference type="PANTHER" id="PTHR11691:SF73">
    <property type="entry name" value="INTERFERON BETA"/>
    <property type="match status" value="1"/>
</dbReference>
<comment type="subcellular location">
    <subcellularLocation>
        <location evidence="1">Secreted</location>
    </subcellularLocation>
</comment>
<dbReference type="GO" id="GO:0098586">
    <property type="term" value="P:cellular response to virus"/>
    <property type="evidence" value="ECO:0007669"/>
    <property type="project" value="UniProtKB-ARBA"/>
</dbReference>
<comment type="similarity">
    <text evidence="2 11">Belongs to the alpha/beta interferon family.</text>
</comment>
<proteinExistence type="inferred from homology"/>
<dbReference type="OrthoDB" id="8922121at2759"/>
<dbReference type="GO" id="GO:0006955">
    <property type="term" value="P:immune response"/>
    <property type="evidence" value="ECO:0007669"/>
    <property type="project" value="UniProtKB-ARBA"/>
</dbReference>
<sequence length="187" mass="21916">MNNRCFLQIALLLCFSTTTLSFSHKLLALQQSNSILKCQELLMQLNGRPEDCLNDMMDFKIPEEIKHPEQFQKEHAAFVTYEMLQNIYALFTRGFSNPGWNETIVKDLLVGLHQQMDLLETALEEKLGEGNIHWGNSMTTLRLKSYYWRILRYLKAKEFSSCAWTVVQSELFRNFSFINRLADDFQS</sequence>
<keyword evidence="4 11" id="KW-0202">Cytokine</keyword>
<keyword evidence="7 11" id="KW-0051">Antiviral defense</keyword>
<dbReference type="GO" id="GO:0051241">
    <property type="term" value="P:negative regulation of multicellular organismal process"/>
    <property type="evidence" value="ECO:0007669"/>
    <property type="project" value="UniProtKB-ARBA"/>
</dbReference>
<dbReference type="AlphaFoldDB" id="A0A8D2DPV5"/>
<evidence type="ECO:0000256" key="6">
    <source>
        <dbReference type="ARBA" id="ARBA00022729"/>
    </source>
</evidence>
<protein>
    <recommendedName>
        <fullName evidence="10">Interferon beta</fullName>
    </recommendedName>
</protein>
<dbReference type="GeneTree" id="ENSGT01000000214430"/>
<dbReference type="GO" id="GO:0002683">
    <property type="term" value="P:negative regulation of immune system process"/>
    <property type="evidence" value="ECO:0007669"/>
    <property type="project" value="UniProtKB-ARBA"/>
</dbReference>
<feature type="signal peptide" evidence="12">
    <location>
        <begin position="1"/>
        <end position="21"/>
    </location>
</feature>
<keyword evidence="9" id="KW-0325">Glycoprotein</keyword>
<name>A0A8D2DPV5_SCIVU</name>
<dbReference type="GO" id="GO:0051607">
    <property type="term" value="P:defense response to virus"/>
    <property type="evidence" value="ECO:0007669"/>
    <property type="project" value="UniProtKB-KW"/>
</dbReference>
<dbReference type="GO" id="GO:0009893">
    <property type="term" value="P:positive regulation of metabolic process"/>
    <property type="evidence" value="ECO:0007669"/>
    <property type="project" value="UniProtKB-ARBA"/>
</dbReference>
<organism evidence="13 14">
    <name type="scientific">Sciurus vulgaris</name>
    <name type="common">Eurasian red squirrel</name>
    <dbReference type="NCBI Taxonomy" id="55149"/>
    <lineage>
        <taxon>Eukaryota</taxon>
        <taxon>Metazoa</taxon>
        <taxon>Chordata</taxon>
        <taxon>Craniata</taxon>
        <taxon>Vertebrata</taxon>
        <taxon>Euteleostomi</taxon>
        <taxon>Mammalia</taxon>
        <taxon>Eutheria</taxon>
        <taxon>Euarchontoglires</taxon>
        <taxon>Glires</taxon>
        <taxon>Rodentia</taxon>
        <taxon>Sciuromorpha</taxon>
        <taxon>Sciuridae</taxon>
        <taxon>Sciurinae</taxon>
        <taxon>Sciurini</taxon>
        <taxon>Sciurus</taxon>
    </lineage>
</organism>
<dbReference type="GO" id="GO:0071359">
    <property type="term" value="P:cellular response to dsRNA"/>
    <property type="evidence" value="ECO:0007669"/>
    <property type="project" value="UniProtKB-ARBA"/>
</dbReference>
<dbReference type="PROSITE" id="PS00252">
    <property type="entry name" value="INTERFERON_A_B_D"/>
    <property type="match status" value="1"/>
</dbReference>
<keyword evidence="6 12" id="KW-0732">Signal</keyword>
<dbReference type="GO" id="GO:0005615">
    <property type="term" value="C:extracellular space"/>
    <property type="evidence" value="ECO:0007669"/>
    <property type="project" value="UniProtKB-KW"/>
</dbReference>
<evidence type="ECO:0000256" key="11">
    <source>
        <dbReference type="RuleBase" id="RU000436"/>
    </source>
</evidence>
<evidence type="ECO:0000256" key="12">
    <source>
        <dbReference type="SAM" id="SignalP"/>
    </source>
</evidence>
<evidence type="ECO:0000256" key="2">
    <source>
        <dbReference type="ARBA" id="ARBA00011033"/>
    </source>
</evidence>
<dbReference type="GO" id="GO:0005126">
    <property type="term" value="F:cytokine receptor binding"/>
    <property type="evidence" value="ECO:0007669"/>
    <property type="project" value="InterPro"/>
</dbReference>
<dbReference type="GO" id="GO:0045321">
    <property type="term" value="P:leukocyte activation"/>
    <property type="evidence" value="ECO:0007669"/>
    <property type="project" value="UniProtKB-ARBA"/>
</dbReference>
<keyword evidence="8" id="KW-1015">Disulfide bond</keyword>
<dbReference type="PANTHER" id="PTHR11691">
    <property type="entry name" value="TYPE I INTERFERON"/>
    <property type="match status" value="1"/>
</dbReference>
<evidence type="ECO:0000256" key="4">
    <source>
        <dbReference type="ARBA" id="ARBA00022514"/>
    </source>
</evidence>
<evidence type="ECO:0000256" key="9">
    <source>
        <dbReference type="ARBA" id="ARBA00023180"/>
    </source>
</evidence>
<evidence type="ECO:0000313" key="14">
    <source>
        <dbReference type="Proteomes" id="UP000694564"/>
    </source>
</evidence>
<dbReference type="Proteomes" id="UP000694564">
    <property type="component" value="Chromosome 15"/>
</dbReference>
<dbReference type="FunFam" id="1.20.1250.10:FF:000026">
    <property type="entry name" value="Interferon beta"/>
    <property type="match status" value="1"/>
</dbReference>
<dbReference type="SUPFAM" id="SSF47266">
    <property type="entry name" value="4-helical cytokines"/>
    <property type="match status" value="1"/>
</dbReference>
<accession>A0A8D2DPV5</accession>
<comment type="subunit">
    <text evidence="3">Monomer.</text>
</comment>
<reference evidence="13" key="1">
    <citation type="submission" date="2025-08" db="UniProtKB">
        <authorList>
            <consortium name="Ensembl"/>
        </authorList>
    </citation>
    <scope>IDENTIFICATION</scope>
</reference>
<evidence type="ECO:0000256" key="8">
    <source>
        <dbReference type="ARBA" id="ARBA00023157"/>
    </source>
</evidence>
<evidence type="ECO:0000256" key="1">
    <source>
        <dbReference type="ARBA" id="ARBA00004613"/>
    </source>
</evidence>
<evidence type="ECO:0000313" key="13">
    <source>
        <dbReference type="Ensembl" id="ENSSVLP00005029410.1"/>
    </source>
</evidence>
<dbReference type="Gene3D" id="1.20.1250.10">
    <property type="match status" value="1"/>
</dbReference>
<dbReference type="InterPro" id="IPR009079">
    <property type="entry name" value="4_helix_cytokine-like_core"/>
</dbReference>
<dbReference type="SMART" id="SM00076">
    <property type="entry name" value="IFabd"/>
    <property type="match status" value="1"/>
</dbReference>
<keyword evidence="14" id="KW-1185">Reference proteome</keyword>